<dbReference type="AlphaFoldDB" id="A0A8J1LYS7"/>
<dbReference type="PROSITE" id="PS51304">
    <property type="entry name" value="GALECTIN"/>
    <property type="match status" value="1"/>
</dbReference>
<name>A0A8J1LYS7_XENLA</name>
<organism evidence="4 5">
    <name type="scientific">Xenopus laevis</name>
    <name type="common">African clawed frog</name>
    <dbReference type="NCBI Taxonomy" id="8355"/>
    <lineage>
        <taxon>Eukaryota</taxon>
        <taxon>Metazoa</taxon>
        <taxon>Chordata</taxon>
        <taxon>Craniata</taxon>
        <taxon>Vertebrata</taxon>
        <taxon>Euteleostomi</taxon>
        <taxon>Amphibia</taxon>
        <taxon>Batrachia</taxon>
        <taxon>Anura</taxon>
        <taxon>Pipoidea</taxon>
        <taxon>Pipidae</taxon>
        <taxon>Xenopodinae</taxon>
        <taxon>Xenopus</taxon>
        <taxon>Xenopus</taxon>
    </lineage>
</organism>
<dbReference type="CDD" id="cd00070">
    <property type="entry name" value="GLECT"/>
    <property type="match status" value="1"/>
</dbReference>
<dbReference type="Pfam" id="PF00337">
    <property type="entry name" value="Gal-bind_lectin"/>
    <property type="match status" value="1"/>
</dbReference>
<sequence>MALKFEASCPQGFCPGWSVVVKGESSSSGNDSFEINFLTDSIDQIAFHLNPRYSEGSIICNSFLSNHWGQEERTDIFPFEANKPFQIEIYSDREHFDVFIDDNKIIQYKHRMEQFRDITKVQILNDINISSVEVTRRELHE</sequence>
<dbReference type="OrthoDB" id="8112755at2759"/>
<dbReference type="KEGG" id="xla:108702305"/>
<dbReference type="PANTHER" id="PTHR11346">
    <property type="entry name" value="GALECTIN"/>
    <property type="match status" value="1"/>
</dbReference>
<dbReference type="GeneID" id="108702305"/>
<dbReference type="SUPFAM" id="SSF49899">
    <property type="entry name" value="Concanavalin A-like lectins/glucanases"/>
    <property type="match status" value="1"/>
</dbReference>
<dbReference type="InterPro" id="IPR013320">
    <property type="entry name" value="ConA-like_dom_sf"/>
</dbReference>
<gene>
    <name evidence="5" type="primary">LOC108702305</name>
</gene>
<dbReference type="InterPro" id="IPR044156">
    <property type="entry name" value="Galectin-like"/>
</dbReference>
<feature type="domain" description="Galectin" evidence="3">
    <location>
        <begin position="5"/>
        <end position="135"/>
    </location>
</feature>
<dbReference type="SMART" id="SM00908">
    <property type="entry name" value="Gal-bind_lectin"/>
    <property type="match status" value="1"/>
</dbReference>
<dbReference type="RefSeq" id="XP_041434574.1">
    <property type="nucleotide sequence ID" value="XM_041578640.1"/>
</dbReference>
<evidence type="ECO:0000256" key="1">
    <source>
        <dbReference type="ARBA" id="ARBA00022734"/>
    </source>
</evidence>
<dbReference type="FunFam" id="2.60.120.200:FF:000021">
    <property type="entry name" value="Galectin"/>
    <property type="match status" value="1"/>
</dbReference>
<dbReference type="SMART" id="SM00276">
    <property type="entry name" value="GLECT"/>
    <property type="match status" value="1"/>
</dbReference>
<evidence type="ECO:0000259" key="3">
    <source>
        <dbReference type="PROSITE" id="PS51304"/>
    </source>
</evidence>
<reference evidence="5" key="1">
    <citation type="submission" date="2025-08" db="UniProtKB">
        <authorList>
            <consortium name="RefSeq"/>
        </authorList>
    </citation>
    <scope>IDENTIFICATION</scope>
    <source>
        <strain evidence="5">J_2021</strain>
        <tissue evidence="5">Erythrocytes</tissue>
    </source>
</reference>
<protein>
    <recommendedName>
        <fullName evidence="2">Galectin</fullName>
    </recommendedName>
</protein>
<evidence type="ECO:0000313" key="4">
    <source>
        <dbReference type="Proteomes" id="UP000186698"/>
    </source>
</evidence>
<dbReference type="Proteomes" id="UP000186698">
    <property type="component" value="Chromosome 9_10S"/>
</dbReference>
<evidence type="ECO:0000313" key="5">
    <source>
        <dbReference type="RefSeq" id="XP_041434574.1"/>
    </source>
</evidence>
<accession>A0A8J1LYS7</accession>
<keyword evidence="4" id="KW-1185">Reference proteome</keyword>
<keyword evidence="1 2" id="KW-0430">Lectin</keyword>
<evidence type="ECO:0000256" key="2">
    <source>
        <dbReference type="RuleBase" id="RU102079"/>
    </source>
</evidence>
<dbReference type="PANTHER" id="PTHR11346:SF21">
    <property type="entry name" value="GRIFIN"/>
    <property type="match status" value="1"/>
</dbReference>
<dbReference type="Gene3D" id="2.60.120.200">
    <property type="match status" value="1"/>
</dbReference>
<dbReference type="GO" id="GO:0030246">
    <property type="term" value="F:carbohydrate binding"/>
    <property type="evidence" value="ECO:0000318"/>
    <property type="project" value="GO_Central"/>
</dbReference>
<proteinExistence type="predicted"/>
<dbReference type="InterPro" id="IPR001079">
    <property type="entry name" value="Galectin_CRD"/>
</dbReference>